<dbReference type="InterPro" id="IPR003903">
    <property type="entry name" value="UIM_dom"/>
</dbReference>
<feature type="non-terminal residue" evidence="2">
    <location>
        <position position="1"/>
    </location>
</feature>
<reference evidence="2" key="1">
    <citation type="submission" date="2021-02" db="EMBL/GenBank/DDBJ databases">
        <authorList>
            <person name="Dougan E. K."/>
            <person name="Rhodes N."/>
            <person name="Thang M."/>
            <person name="Chan C."/>
        </authorList>
    </citation>
    <scope>NUCLEOTIDE SEQUENCE</scope>
</reference>
<dbReference type="SUPFAM" id="SSF54001">
    <property type="entry name" value="Cysteine proteinases"/>
    <property type="match status" value="1"/>
</dbReference>
<organism evidence="2 3">
    <name type="scientific">Polarella glacialis</name>
    <name type="common">Dinoflagellate</name>
    <dbReference type="NCBI Taxonomy" id="89957"/>
    <lineage>
        <taxon>Eukaryota</taxon>
        <taxon>Sar</taxon>
        <taxon>Alveolata</taxon>
        <taxon>Dinophyceae</taxon>
        <taxon>Suessiales</taxon>
        <taxon>Suessiaceae</taxon>
        <taxon>Polarella</taxon>
    </lineage>
</organism>
<dbReference type="Pfam" id="PF23625">
    <property type="entry name" value="UIM_2"/>
    <property type="match status" value="3"/>
</dbReference>
<accession>A0A813IQP1</accession>
<evidence type="ECO:0000313" key="2">
    <source>
        <dbReference type="EMBL" id="CAE8654589.1"/>
    </source>
</evidence>
<protein>
    <recommendedName>
        <fullName evidence="1">USP domain-containing protein</fullName>
    </recommendedName>
</protein>
<dbReference type="InterPro" id="IPR001394">
    <property type="entry name" value="Peptidase_C19_UCH"/>
</dbReference>
<feature type="non-terminal residue" evidence="2">
    <location>
        <position position="235"/>
    </location>
</feature>
<proteinExistence type="predicted"/>
<sequence>EPEGKDDYNAFEDAWVQQAIAASLRQAAEGSSGTADAQFSPILPFGGLASEDDQFHRALAASASEAVDEDHELQRALRESVGGDEAPNGVRCLMSPEGPFLPGGLLNSGNSCFWNALLQALFAATPIFRGALFKLEAAPVARSGSGVTEVLVLLRDLFAEMDMGLASAIDAGKLYRTIFQRAEEADVSEQMHHLFTLFSSGPDSLKGVCRELFSGELYEQLKDGKVRSVPLDLCQ</sequence>
<dbReference type="Gene3D" id="3.90.70.10">
    <property type="entry name" value="Cysteine proteinases"/>
    <property type="match status" value="1"/>
</dbReference>
<dbReference type="EMBL" id="CAJNNW010012710">
    <property type="protein sequence ID" value="CAE8654589.1"/>
    <property type="molecule type" value="Genomic_DNA"/>
</dbReference>
<comment type="caution">
    <text evidence="2">The sequence shown here is derived from an EMBL/GenBank/DDBJ whole genome shotgun (WGS) entry which is preliminary data.</text>
</comment>
<evidence type="ECO:0000259" key="1">
    <source>
        <dbReference type="PROSITE" id="PS50235"/>
    </source>
</evidence>
<dbReference type="InterPro" id="IPR028889">
    <property type="entry name" value="USP"/>
</dbReference>
<name>A0A813IQP1_POLGL</name>
<dbReference type="Proteomes" id="UP000626109">
    <property type="component" value="Unassembled WGS sequence"/>
</dbReference>
<feature type="domain" description="USP" evidence="1">
    <location>
        <begin position="103"/>
        <end position="235"/>
    </location>
</feature>
<dbReference type="Pfam" id="PF00443">
    <property type="entry name" value="UCH"/>
    <property type="match status" value="1"/>
</dbReference>
<dbReference type="AlphaFoldDB" id="A0A813IQP1"/>
<dbReference type="GO" id="GO:0004843">
    <property type="term" value="F:cysteine-type deubiquitinase activity"/>
    <property type="evidence" value="ECO:0007669"/>
    <property type="project" value="InterPro"/>
</dbReference>
<dbReference type="InterPro" id="IPR038765">
    <property type="entry name" value="Papain-like_cys_pep_sf"/>
</dbReference>
<evidence type="ECO:0000313" key="3">
    <source>
        <dbReference type="Proteomes" id="UP000626109"/>
    </source>
</evidence>
<dbReference type="PROSITE" id="PS50235">
    <property type="entry name" value="USP_3"/>
    <property type="match status" value="1"/>
</dbReference>
<gene>
    <name evidence="2" type="ORF">PGLA2088_LOCUS11101</name>
</gene>
<dbReference type="GO" id="GO:0016579">
    <property type="term" value="P:protein deubiquitination"/>
    <property type="evidence" value="ECO:0007669"/>
    <property type="project" value="InterPro"/>
</dbReference>
<dbReference type="SMART" id="SM00726">
    <property type="entry name" value="UIM"/>
    <property type="match status" value="3"/>
</dbReference>